<dbReference type="SUPFAM" id="SSF50156">
    <property type="entry name" value="PDZ domain-like"/>
    <property type="match status" value="1"/>
</dbReference>
<dbReference type="GO" id="GO:0008233">
    <property type="term" value="F:peptidase activity"/>
    <property type="evidence" value="ECO:0007669"/>
    <property type="project" value="UniProtKB-KW"/>
</dbReference>
<dbReference type="EMBL" id="JAUSSU010000010">
    <property type="protein sequence ID" value="MDQ0115409.1"/>
    <property type="molecule type" value="Genomic_DNA"/>
</dbReference>
<dbReference type="RefSeq" id="WP_307207012.1">
    <property type="nucleotide sequence ID" value="NZ_JAUSSU010000010.1"/>
</dbReference>
<dbReference type="PANTHER" id="PTHR43343:SF3">
    <property type="entry name" value="PROTEASE DO-LIKE 8, CHLOROPLASTIC"/>
    <property type="match status" value="1"/>
</dbReference>
<dbReference type="Gene3D" id="2.40.10.10">
    <property type="entry name" value="Trypsin-like serine proteases"/>
    <property type="match status" value="2"/>
</dbReference>
<evidence type="ECO:0000256" key="2">
    <source>
        <dbReference type="ARBA" id="ARBA00022670"/>
    </source>
</evidence>
<sequence length="552" mass="59356">MDDQNNKKGYDDFFREHNDEQQDASGRNEQDQYEAEPVTSDLPEQTAKPSYYYSYGPFKAGAQSDSSQPNRYQSTTPQSQPEQGYSHASPVQDAGDTSYAVSDNDANVSVSQPVQQQIRPFTPTGAGNKGPWTVREPKRTSFKAMFASFLAGVVLVGGLMWTADTRNWFTSDQVQATVKESNGSGTTAGAGSTGGGSATTAGAPSADVAGLFETASPAVVKIETFTKVSNGGGSMLDDSFFRQFFGNDFPGTEQQEEQGTEDQMQQTGIGTGFFFDKTGYILTNQHVVGESDKIEVIVQGYDKPFTAELLGSSYDLDLAVLKVTGENNKDFPTLPLGSSEDINIGDTVVAIGNPYGFDHTVTVGVLSAKERPIDIQDTQGERNYEHLLQTDASINPGNSGGPLLNLEGEVVGINTAVSSQAQGIGFAIPTSTIQEVLESLKSNVEIPKEAVPFIGAELSDVTEEIAKQLGLSKAEGSIVRNVYYKSPAHVAGIQQYDVIVGIGGKKYSNTQSLIDAIKKQKVDDKVQMNIIRQGKEQNIEVVIGDKNKFVTE</sequence>
<dbReference type="InterPro" id="IPR051201">
    <property type="entry name" value="Chloro_Bact_Ser_Proteases"/>
</dbReference>
<evidence type="ECO:0000313" key="8">
    <source>
        <dbReference type="EMBL" id="MDQ0115409.1"/>
    </source>
</evidence>
<reference evidence="8 9" key="1">
    <citation type="submission" date="2023-07" db="EMBL/GenBank/DDBJ databases">
        <title>Sorghum-associated microbial communities from plants grown in Nebraska, USA.</title>
        <authorList>
            <person name="Schachtman D."/>
        </authorList>
    </citation>
    <scope>NUCLEOTIDE SEQUENCE [LARGE SCALE GENOMIC DNA]</scope>
    <source>
        <strain evidence="8 9">CC482</strain>
    </source>
</reference>
<dbReference type="InterPro" id="IPR001940">
    <property type="entry name" value="Peptidase_S1C"/>
</dbReference>
<name>A0ABT9UAD2_PAEHA</name>
<dbReference type="CDD" id="cd06779">
    <property type="entry name" value="cpPDZ_Deg_HtrA-like"/>
    <property type="match status" value="1"/>
</dbReference>
<dbReference type="PRINTS" id="PR00834">
    <property type="entry name" value="PROTEASES2C"/>
</dbReference>
<evidence type="ECO:0000256" key="3">
    <source>
        <dbReference type="ARBA" id="ARBA00022801"/>
    </source>
</evidence>
<protein>
    <submittedName>
        <fullName evidence="8">S1-C subfamily serine protease</fullName>
    </submittedName>
</protein>
<feature type="transmembrane region" description="Helical" evidence="6">
    <location>
        <begin position="144"/>
        <end position="163"/>
    </location>
</feature>
<dbReference type="InterPro" id="IPR001478">
    <property type="entry name" value="PDZ"/>
</dbReference>
<keyword evidence="6" id="KW-1133">Transmembrane helix</keyword>
<dbReference type="PANTHER" id="PTHR43343">
    <property type="entry name" value="PEPTIDASE S12"/>
    <property type="match status" value="1"/>
</dbReference>
<dbReference type="InterPro" id="IPR036034">
    <property type="entry name" value="PDZ_sf"/>
</dbReference>
<dbReference type="Pfam" id="PF13180">
    <property type="entry name" value="PDZ_2"/>
    <property type="match status" value="1"/>
</dbReference>
<gene>
    <name evidence="8" type="ORF">J2T15_004867</name>
</gene>
<keyword evidence="2 8" id="KW-0645">Protease</keyword>
<dbReference type="InterPro" id="IPR009003">
    <property type="entry name" value="Peptidase_S1_PA"/>
</dbReference>
<evidence type="ECO:0000259" key="7">
    <source>
        <dbReference type="SMART" id="SM00228"/>
    </source>
</evidence>
<keyword evidence="6" id="KW-0472">Membrane</keyword>
<feature type="compositionally biased region" description="Gly residues" evidence="5">
    <location>
        <begin position="186"/>
        <end position="197"/>
    </location>
</feature>
<keyword evidence="6" id="KW-0812">Transmembrane</keyword>
<feature type="domain" description="PDZ" evidence="7">
    <location>
        <begin position="467"/>
        <end position="534"/>
    </location>
</feature>
<keyword evidence="9" id="KW-1185">Reference proteome</keyword>
<keyword evidence="4" id="KW-0720">Serine protease</keyword>
<feature type="compositionally biased region" description="Basic and acidic residues" evidence="5">
    <location>
        <begin position="1"/>
        <end position="30"/>
    </location>
</feature>
<dbReference type="SUPFAM" id="SSF50494">
    <property type="entry name" value="Trypsin-like serine proteases"/>
    <property type="match status" value="1"/>
</dbReference>
<evidence type="ECO:0000313" key="9">
    <source>
        <dbReference type="Proteomes" id="UP001229346"/>
    </source>
</evidence>
<comment type="caution">
    <text evidence="8">The sequence shown here is derived from an EMBL/GenBank/DDBJ whole genome shotgun (WGS) entry which is preliminary data.</text>
</comment>
<dbReference type="Pfam" id="PF13365">
    <property type="entry name" value="Trypsin_2"/>
    <property type="match status" value="1"/>
</dbReference>
<evidence type="ECO:0000256" key="4">
    <source>
        <dbReference type="ARBA" id="ARBA00022825"/>
    </source>
</evidence>
<evidence type="ECO:0000256" key="6">
    <source>
        <dbReference type="SAM" id="Phobius"/>
    </source>
</evidence>
<accession>A0ABT9UAD2</accession>
<dbReference type="GO" id="GO:0006508">
    <property type="term" value="P:proteolysis"/>
    <property type="evidence" value="ECO:0007669"/>
    <property type="project" value="UniProtKB-KW"/>
</dbReference>
<evidence type="ECO:0000256" key="5">
    <source>
        <dbReference type="SAM" id="MobiDB-lite"/>
    </source>
</evidence>
<feature type="region of interest" description="Disordered" evidence="5">
    <location>
        <begin position="180"/>
        <end position="202"/>
    </location>
</feature>
<keyword evidence="3" id="KW-0378">Hydrolase</keyword>
<proteinExistence type="inferred from homology"/>
<comment type="similarity">
    <text evidence="1">Belongs to the peptidase S1C family.</text>
</comment>
<feature type="compositionally biased region" description="Polar residues" evidence="5">
    <location>
        <begin position="63"/>
        <end position="83"/>
    </location>
</feature>
<dbReference type="SMART" id="SM00228">
    <property type="entry name" value="PDZ"/>
    <property type="match status" value="1"/>
</dbReference>
<organism evidence="8 9">
    <name type="scientific">Paenibacillus harenae</name>
    <dbReference type="NCBI Taxonomy" id="306543"/>
    <lineage>
        <taxon>Bacteria</taxon>
        <taxon>Bacillati</taxon>
        <taxon>Bacillota</taxon>
        <taxon>Bacilli</taxon>
        <taxon>Bacillales</taxon>
        <taxon>Paenibacillaceae</taxon>
        <taxon>Paenibacillus</taxon>
    </lineage>
</organism>
<feature type="region of interest" description="Disordered" evidence="5">
    <location>
        <begin position="1"/>
        <end position="102"/>
    </location>
</feature>
<evidence type="ECO:0000256" key="1">
    <source>
        <dbReference type="ARBA" id="ARBA00010541"/>
    </source>
</evidence>
<dbReference type="Proteomes" id="UP001229346">
    <property type="component" value="Unassembled WGS sequence"/>
</dbReference>
<dbReference type="InterPro" id="IPR043504">
    <property type="entry name" value="Peptidase_S1_PA_chymotrypsin"/>
</dbReference>
<dbReference type="Gene3D" id="2.30.42.10">
    <property type="match status" value="1"/>
</dbReference>